<dbReference type="PANTHER" id="PTHR43652">
    <property type="entry name" value="BASIC AMINO ACID ANTIPORTER YFCC-RELATED"/>
    <property type="match status" value="1"/>
</dbReference>
<keyword evidence="2" id="KW-0813">Transport</keyword>
<feature type="transmembrane region" description="Helical" evidence="8">
    <location>
        <begin position="173"/>
        <end position="196"/>
    </location>
</feature>
<dbReference type="InterPro" id="IPR004680">
    <property type="entry name" value="Cit_transptr-like_dom"/>
</dbReference>
<feature type="transmembrane region" description="Helical" evidence="8">
    <location>
        <begin position="135"/>
        <end position="153"/>
    </location>
</feature>
<evidence type="ECO:0000259" key="9">
    <source>
        <dbReference type="PROSITE" id="PS51202"/>
    </source>
</evidence>
<evidence type="ECO:0000313" key="10">
    <source>
        <dbReference type="EMBL" id="GFM37813.1"/>
    </source>
</evidence>
<feature type="domain" description="RCK C-terminal" evidence="9">
    <location>
        <begin position="409"/>
        <end position="494"/>
    </location>
</feature>
<evidence type="ECO:0000256" key="5">
    <source>
        <dbReference type="ARBA" id="ARBA00022989"/>
    </source>
</evidence>
<protein>
    <recommendedName>
        <fullName evidence="9">RCK C-terminal domain-containing protein</fullName>
    </recommendedName>
</protein>
<dbReference type="InterPro" id="IPR036721">
    <property type="entry name" value="RCK_C_sf"/>
</dbReference>
<evidence type="ECO:0000256" key="8">
    <source>
        <dbReference type="SAM" id="Phobius"/>
    </source>
</evidence>
<sequence>MTQDQLIIMGILVATIAMFLWGKWRHDMVAVGSLLACVLAGLVAPGNAFSGFGHPAVVTVACVLVLSRGLQLSGAVDVLTRNVLPANAGPTVSIAALAALAAVLSGFMNNVGALALLMPVAIQVAGRLGLAPGRVLMPLAFGSILGGTTTLIGTPPNLIISGFRENQAGMSGYAMFDFAYVGVPLTVVGVAFIALAGWRLVPNRKHADTGGFETGAYITEVRIPEGSSTAGKRLREIEAVLEEGDAQVVDLVRNGVHMIAPRPSRVLRAGDILMLEADVEALSDVLSRLDLKLEEDKRVSAGEKSADAAVPEDAGSGGSEPALEGELPDDGLPDAAGLSERSRRSEQSEQSEGPEGPEGAERSKSASLPKISILSELPEKARGIALDAMSGPVMPVRGSAAKAGEKPVRKHEKTAAGGEAVLMEMAVLPASEIASRSASDLLLRTRFSINLLAVSRQGRYSMARLRSLRIQPGDVLLLQGAPENLAEFANHSGCVPLAQRDLRIPDKRKAAMATGIMLVSVGVAALGLLPAAVSFAAGVLASMALRTVPLRSAYESVDWPVVVLLASLLPVAGAMQSTEAADLVARFLLDAVAQGNAMVGLAVIMVTTMVLTDLMNNAATAAVMAPIGLGAAVQLEANPDTFLMAVAISASCAFLTPIGHQNNTLILGPGGFRFGDYWRMGLPTDLIVLAVSLPLLVWFWPL</sequence>
<feature type="transmembrane region" description="Helical" evidence="8">
    <location>
        <begin position="6"/>
        <end position="22"/>
    </location>
</feature>
<feature type="transmembrane region" description="Helical" evidence="8">
    <location>
        <begin position="557"/>
        <end position="575"/>
    </location>
</feature>
<feature type="region of interest" description="Disordered" evidence="7">
    <location>
        <begin position="297"/>
        <end position="372"/>
    </location>
</feature>
<feature type="transmembrane region" description="Helical" evidence="8">
    <location>
        <begin position="29"/>
        <end position="46"/>
    </location>
</feature>
<feature type="compositionally biased region" description="Basic and acidic residues" evidence="7">
    <location>
        <begin position="297"/>
        <end position="306"/>
    </location>
</feature>
<comment type="caution">
    <text evidence="10">The sequence shown here is derived from an EMBL/GenBank/DDBJ whole genome shotgun (WGS) entry which is preliminary data.</text>
</comment>
<evidence type="ECO:0000256" key="6">
    <source>
        <dbReference type="ARBA" id="ARBA00023136"/>
    </source>
</evidence>
<evidence type="ECO:0000313" key="11">
    <source>
        <dbReference type="Proteomes" id="UP000503820"/>
    </source>
</evidence>
<reference evidence="10 11" key="1">
    <citation type="submission" date="2020-05" db="EMBL/GenBank/DDBJ databases">
        <title>Draft genome sequence of Desulfovibrio psychrotolerans JS1T.</title>
        <authorList>
            <person name="Ueno A."/>
            <person name="Tamazawa S."/>
            <person name="Tamamura S."/>
            <person name="Murakami T."/>
            <person name="Kiyama T."/>
            <person name="Inomata H."/>
            <person name="Amano Y."/>
            <person name="Miyakawa K."/>
            <person name="Tamaki H."/>
            <person name="Naganuma T."/>
            <person name="Kaneko K."/>
        </authorList>
    </citation>
    <scope>NUCLEOTIDE SEQUENCE [LARGE SCALE GENOMIC DNA]</scope>
    <source>
        <strain evidence="10 11">JS1</strain>
    </source>
</reference>
<organism evidence="10 11">
    <name type="scientific">Desulfovibrio psychrotolerans</name>
    <dbReference type="NCBI Taxonomy" id="415242"/>
    <lineage>
        <taxon>Bacteria</taxon>
        <taxon>Pseudomonadati</taxon>
        <taxon>Thermodesulfobacteriota</taxon>
        <taxon>Desulfovibrionia</taxon>
        <taxon>Desulfovibrionales</taxon>
        <taxon>Desulfovibrionaceae</taxon>
        <taxon>Desulfovibrio</taxon>
    </lineage>
</organism>
<keyword evidence="3 8" id="KW-0812">Transmembrane</keyword>
<dbReference type="GO" id="GO:0008324">
    <property type="term" value="F:monoatomic cation transmembrane transporter activity"/>
    <property type="evidence" value="ECO:0007669"/>
    <property type="project" value="InterPro"/>
</dbReference>
<dbReference type="Pfam" id="PF03600">
    <property type="entry name" value="CitMHS"/>
    <property type="match status" value="1"/>
</dbReference>
<evidence type="ECO:0000256" key="1">
    <source>
        <dbReference type="ARBA" id="ARBA00004141"/>
    </source>
</evidence>
<keyword evidence="5 8" id="KW-1133">Transmembrane helix</keyword>
<dbReference type="PROSITE" id="PS51202">
    <property type="entry name" value="RCK_C"/>
    <property type="match status" value="2"/>
</dbReference>
<evidence type="ECO:0000256" key="7">
    <source>
        <dbReference type="SAM" id="MobiDB-lite"/>
    </source>
</evidence>
<dbReference type="GO" id="GO:0005886">
    <property type="term" value="C:plasma membrane"/>
    <property type="evidence" value="ECO:0007669"/>
    <property type="project" value="TreeGrafter"/>
</dbReference>
<comment type="subcellular location">
    <subcellularLocation>
        <location evidence="1">Membrane</location>
        <topology evidence="1">Multi-pass membrane protein</topology>
    </subcellularLocation>
</comment>
<keyword evidence="11" id="KW-1185">Reference proteome</keyword>
<dbReference type="EMBL" id="BLVP01000010">
    <property type="protein sequence ID" value="GFM37813.1"/>
    <property type="molecule type" value="Genomic_DNA"/>
</dbReference>
<dbReference type="RefSeq" id="WP_174410446.1">
    <property type="nucleotide sequence ID" value="NZ_BLVP01000010.1"/>
</dbReference>
<dbReference type="GO" id="GO:0006813">
    <property type="term" value="P:potassium ion transport"/>
    <property type="evidence" value="ECO:0007669"/>
    <property type="project" value="InterPro"/>
</dbReference>
<proteinExistence type="predicted"/>
<keyword evidence="6 8" id="KW-0472">Membrane</keyword>
<dbReference type="AlphaFoldDB" id="A0A7J0BVU7"/>
<dbReference type="Gene3D" id="3.30.70.1450">
    <property type="entry name" value="Regulator of K+ conductance, C-terminal domain"/>
    <property type="match status" value="2"/>
</dbReference>
<keyword evidence="4" id="KW-0677">Repeat</keyword>
<evidence type="ECO:0000256" key="2">
    <source>
        <dbReference type="ARBA" id="ARBA00022448"/>
    </source>
</evidence>
<dbReference type="Pfam" id="PF02080">
    <property type="entry name" value="TrkA_C"/>
    <property type="match status" value="2"/>
</dbReference>
<gene>
    <name evidence="10" type="ORF">DSM19430T_24970</name>
</gene>
<dbReference type="InterPro" id="IPR051679">
    <property type="entry name" value="DASS-Related_Transporters"/>
</dbReference>
<feature type="domain" description="RCK C-terminal" evidence="9">
    <location>
        <begin position="205"/>
        <end position="291"/>
    </location>
</feature>
<evidence type="ECO:0000256" key="3">
    <source>
        <dbReference type="ARBA" id="ARBA00022692"/>
    </source>
</evidence>
<evidence type="ECO:0000256" key="4">
    <source>
        <dbReference type="ARBA" id="ARBA00022737"/>
    </source>
</evidence>
<feature type="transmembrane region" description="Helical" evidence="8">
    <location>
        <begin position="587"/>
        <end position="611"/>
    </location>
</feature>
<feature type="transmembrane region" description="Helical" evidence="8">
    <location>
        <begin position="680"/>
        <end position="700"/>
    </location>
</feature>
<dbReference type="SUPFAM" id="SSF116726">
    <property type="entry name" value="TrkA C-terminal domain-like"/>
    <property type="match status" value="2"/>
</dbReference>
<dbReference type="PANTHER" id="PTHR43652:SF2">
    <property type="entry name" value="BASIC AMINO ACID ANTIPORTER YFCC-RELATED"/>
    <property type="match status" value="1"/>
</dbReference>
<feature type="transmembrane region" description="Helical" evidence="8">
    <location>
        <begin position="510"/>
        <end position="537"/>
    </location>
</feature>
<accession>A0A7J0BVU7</accession>
<name>A0A7J0BVU7_9BACT</name>
<dbReference type="Proteomes" id="UP000503820">
    <property type="component" value="Unassembled WGS sequence"/>
</dbReference>
<dbReference type="InterPro" id="IPR006037">
    <property type="entry name" value="RCK_C"/>
</dbReference>